<evidence type="ECO:0000256" key="8">
    <source>
        <dbReference type="ARBA" id="ARBA00022989"/>
    </source>
</evidence>
<feature type="transmembrane region" description="Helical" evidence="12">
    <location>
        <begin position="39"/>
        <end position="60"/>
    </location>
</feature>
<keyword evidence="9 11" id="KW-0482">Metalloprotease</keyword>
<proteinExistence type="inferred from homology"/>
<dbReference type="AlphaFoldDB" id="A0A2V2YWC0"/>
<evidence type="ECO:0000256" key="10">
    <source>
        <dbReference type="ARBA" id="ARBA00023136"/>
    </source>
</evidence>
<evidence type="ECO:0000313" key="14">
    <source>
        <dbReference type="EMBL" id="PWW06108.1"/>
    </source>
</evidence>
<reference evidence="14 15" key="1">
    <citation type="submission" date="2018-05" db="EMBL/GenBank/DDBJ databases">
        <title>Genomic Encyclopedia of Type Strains, Phase III (KMG-III): the genomes of soil and plant-associated and newly described type strains.</title>
        <authorList>
            <person name="Whitman W."/>
        </authorList>
    </citation>
    <scope>NUCLEOTIDE SEQUENCE [LARGE SCALE GENOMIC DNA]</scope>
    <source>
        <strain evidence="14 15">CECT 5696</strain>
    </source>
</reference>
<evidence type="ECO:0000256" key="2">
    <source>
        <dbReference type="ARBA" id="ARBA00022475"/>
    </source>
</evidence>
<evidence type="ECO:0000256" key="7">
    <source>
        <dbReference type="ARBA" id="ARBA00022833"/>
    </source>
</evidence>
<dbReference type="OrthoDB" id="2611091at2"/>
<evidence type="ECO:0000256" key="1">
    <source>
        <dbReference type="ARBA" id="ARBA00004651"/>
    </source>
</evidence>
<evidence type="ECO:0000256" key="3">
    <source>
        <dbReference type="ARBA" id="ARBA00022670"/>
    </source>
</evidence>
<dbReference type="GO" id="GO:0046872">
    <property type="term" value="F:metal ion binding"/>
    <property type="evidence" value="ECO:0007669"/>
    <property type="project" value="UniProtKB-KW"/>
</dbReference>
<keyword evidence="14" id="KW-0346">Stress response</keyword>
<evidence type="ECO:0000256" key="4">
    <source>
        <dbReference type="ARBA" id="ARBA00022692"/>
    </source>
</evidence>
<dbReference type="GO" id="GO:0004222">
    <property type="term" value="F:metalloendopeptidase activity"/>
    <property type="evidence" value="ECO:0007669"/>
    <property type="project" value="InterPro"/>
</dbReference>
<dbReference type="RefSeq" id="WP_110042823.1">
    <property type="nucleotide sequence ID" value="NZ_CP054609.1"/>
</dbReference>
<feature type="domain" description="Peptidase M48" evidence="13">
    <location>
        <begin position="198"/>
        <end position="366"/>
    </location>
</feature>
<keyword evidence="2" id="KW-1003">Cell membrane</keyword>
<feature type="transmembrane region" description="Helical" evidence="12">
    <location>
        <begin position="236"/>
        <end position="256"/>
    </location>
</feature>
<dbReference type="Gene3D" id="3.30.2010.10">
    <property type="entry name" value="Metalloproteases ('zincins'), catalytic domain"/>
    <property type="match status" value="1"/>
</dbReference>
<keyword evidence="4 12" id="KW-0812">Transmembrane</keyword>
<evidence type="ECO:0000256" key="11">
    <source>
        <dbReference type="RuleBase" id="RU003983"/>
    </source>
</evidence>
<dbReference type="Pfam" id="PF01435">
    <property type="entry name" value="Peptidase_M48"/>
    <property type="match status" value="1"/>
</dbReference>
<keyword evidence="5" id="KW-0479">Metal-binding</keyword>
<name>A0A2V2YWC0_9BACL</name>
<evidence type="ECO:0000256" key="5">
    <source>
        <dbReference type="ARBA" id="ARBA00022723"/>
    </source>
</evidence>
<comment type="caution">
    <text evidence="14">The sequence shown here is derived from an EMBL/GenBank/DDBJ whole genome shotgun (WGS) entry which is preliminary data.</text>
</comment>
<evidence type="ECO:0000256" key="6">
    <source>
        <dbReference type="ARBA" id="ARBA00022801"/>
    </source>
</evidence>
<keyword evidence="10 12" id="KW-0472">Membrane</keyword>
<dbReference type="GO" id="GO:0005886">
    <property type="term" value="C:plasma membrane"/>
    <property type="evidence" value="ECO:0007669"/>
    <property type="project" value="UniProtKB-SubCell"/>
</dbReference>
<comment type="cofactor">
    <cofactor evidence="11">
        <name>Zn(2+)</name>
        <dbReference type="ChEBI" id="CHEBI:29105"/>
    </cofactor>
    <text evidence="11">Binds 1 zinc ion per subunit.</text>
</comment>
<evidence type="ECO:0000313" key="15">
    <source>
        <dbReference type="Proteomes" id="UP000246635"/>
    </source>
</evidence>
<keyword evidence="3 11" id="KW-0645">Protease</keyword>
<dbReference type="PANTHER" id="PTHR43221">
    <property type="entry name" value="PROTEASE HTPX"/>
    <property type="match status" value="1"/>
</dbReference>
<dbReference type="EMBL" id="QGTQ01000003">
    <property type="protein sequence ID" value="PWW06108.1"/>
    <property type="molecule type" value="Genomic_DNA"/>
</dbReference>
<gene>
    <name evidence="14" type="ORF">DFQ01_1037</name>
</gene>
<sequence length="394" mass="46718">MGLLYSISFLLGNFSGTGRLIHFLIGIKNRKNREKNINWLAIVSLVWIHLAPAVVLFFIYQPQLSWIQHVLILVASLVVGFKWTGSWAQTTDELEKVILGEHEIRRNEKTSIEQIWRNSLAGIVKYFREIYARMFPYKVWLKSYIRFRTREEDDRAVKILQELCQEIDISNVILCVFPGDHTQGYAILKPRFKKGLSFVVISSFASEKLSYDELRALIAHELMHIHNKDYYSNNSLFSMGTIFCFIFGTMLYASLIDLFLRIVPLIALFLVIILPVLLIAFIFVVLYFLQSKHGYWFQIRELRADRKSCKLSGNMREGMLKLLERLKVEEVAEDSNTMWFQKYYLRYNRWHFHPSIEYRIKKIQEYQEWSYKDYFKLFFQTIKWVLTGKGWSGS</sequence>
<dbReference type="InterPro" id="IPR050083">
    <property type="entry name" value="HtpX_protease"/>
</dbReference>
<organism evidence="14 15">
    <name type="scientific">Paenibacillus cellulosilyticus</name>
    <dbReference type="NCBI Taxonomy" id="375489"/>
    <lineage>
        <taxon>Bacteria</taxon>
        <taxon>Bacillati</taxon>
        <taxon>Bacillota</taxon>
        <taxon>Bacilli</taxon>
        <taxon>Bacillales</taxon>
        <taxon>Paenibacillaceae</taxon>
        <taxon>Paenibacillus</taxon>
    </lineage>
</organism>
<keyword evidence="7 11" id="KW-0862">Zinc</keyword>
<protein>
    <submittedName>
        <fullName evidence="14">Heat shock protein HtpX</fullName>
    </submittedName>
</protein>
<evidence type="ECO:0000259" key="13">
    <source>
        <dbReference type="Pfam" id="PF01435"/>
    </source>
</evidence>
<accession>A0A2V2YWC0</accession>
<comment type="subcellular location">
    <subcellularLocation>
        <location evidence="1">Cell membrane</location>
        <topology evidence="1">Multi-pass membrane protein</topology>
    </subcellularLocation>
</comment>
<feature type="transmembrane region" description="Helical" evidence="12">
    <location>
        <begin position="6"/>
        <end position="27"/>
    </location>
</feature>
<dbReference type="GO" id="GO:0006508">
    <property type="term" value="P:proteolysis"/>
    <property type="evidence" value="ECO:0007669"/>
    <property type="project" value="UniProtKB-KW"/>
</dbReference>
<keyword evidence="6 11" id="KW-0378">Hydrolase</keyword>
<dbReference type="PANTHER" id="PTHR43221:SF1">
    <property type="entry name" value="PROTEASE HTPX"/>
    <property type="match status" value="1"/>
</dbReference>
<evidence type="ECO:0000256" key="12">
    <source>
        <dbReference type="SAM" id="Phobius"/>
    </source>
</evidence>
<feature type="transmembrane region" description="Helical" evidence="12">
    <location>
        <begin position="66"/>
        <end position="84"/>
    </location>
</feature>
<comment type="similarity">
    <text evidence="11">Belongs to the peptidase M48 family.</text>
</comment>
<dbReference type="InterPro" id="IPR001915">
    <property type="entry name" value="Peptidase_M48"/>
</dbReference>
<dbReference type="Proteomes" id="UP000246635">
    <property type="component" value="Unassembled WGS sequence"/>
</dbReference>
<evidence type="ECO:0000256" key="9">
    <source>
        <dbReference type="ARBA" id="ARBA00023049"/>
    </source>
</evidence>
<keyword evidence="15" id="KW-1185">Reference proteome</keyword>
<feature type="transmembrane region" description="Helical" evidence="12">
    <location>
        <begin position="262"/>
        <end position="289"/>
    </location>
</feature>
<keyword evidence="8 12" id="KW-1133">Transmembrane helix</keyword>